<accession>A0A1S2LRA1</accession>
<evidence type="ECO:0000313" key="2">
    <source>
        <dbReference type="EMBL" id="QOY36222.1"/>
    </source>
</evidence>
<dbReference type="Proteomes" id="UP000180175">
    <property type="component" value="Chromosome"/>
</dbReference>
<dbReference type="OrthoDB" id="2943498at2"/>
<reference evidence="2" key="4">
    <citation type="submission" date="2020-10" db="EMBL/GenBank/DDBJ databases">
        <authorList>
            <person name="Bassil N.M."/>
            <person name="Lloyd J.R."/>
        </authorList>
    </citation>
    <scope>NUCLEOTIDE SEQUENCE</scope>
    <source>
        <strain evidence="2">NB2006</strain>
    </source>
</reference>
<evidence type="ECO:0000313" key="3">
    <source>
        <dbReference type="Proteomes" id="UP000180175"/>
    </source>
</evidence>
<evidence type="ECO:0000313" key="1">
    <source>
        <dbReference type="EMBL" id="OIJ15032.1"/>
    </source>
</evidence>
<organism evidence="1 3">
    <name type="scientific">Anaerobacillus isosaccharinicus</name>
    <dbReference type="NCBI Taxonomy" id="1532552"/>
    <lineage>
        <taxon>Bacteria</taxon>
        <taxon>Bacillati</taxon>
        <taxon>Bacillota</taxon>
        <taxon>Bacilli</taxon>
        <taxon>Bacillales</taxon>
        <taxon>Bacillaceae</taxon>
        <taxon>Anaerobacillus</taxon>
    </lineage>
</organism>
<protein>
    <submittedName>
        <fullName evidence="1">Uncharacterized protein</fullName>
    </submittedName>
</protein>
<reference evidence="1 3" key="1">
    <citation type="submission" date="2016-10" db="EMBL/GenBank/DDBJ databases">
        <title>Draft genome sequences of four alkaliphilic bacteria belonging to the Anaerobacillus genus.</title>
        <authorList>
            <person name="Bassil N.M."/>
            <person name="Lloyd J.R."/>
        </authorList>
    </citation>
    <scope>NUCLEOTIDE SEQUENCE [LARGE SCALE GENOMIC DNA]</scope>
    <source>
        <strain evidence="1 3">NB2006</strain>
    </source>
</reference>
<name>A0A1S2LRA1_9BACI</name>
<reference evidence="2 3" key="2">
    <citation type="journal article" date="2017" name="Genome Announc.">
        <title>Draft Genome Sequences of Four Alkaliphilic Bacteria Belonging to the Anaerobacillus Genus.</title>
        <authorList>
            <person name="Bassil N.M."/>
            <person name="Lloyd J.R."/>
        </authorList>
    </citation>
    <scope>NUCLEOTIDE SEQUENCE [LARGE SCALE GENOMIC DNA]</scope>
    <source>
        <strain evidence="2 3">NB2006</strain>
    </source>
</reference>
<dbReference type="KEGG" id="aia:AWH56_000550"/>
<proteinExistence type="predicted"/>
<dbReference type="AlphaFoldDB" id="A0A1S2LRA1"/>
<dbReference type="EMBL" id="LQXD01000109">
    <property type="protein sequence ID" value="OIJ15032.1"/>
    <property type="molecule type" value="Genomic_DNA"/>
</dbReference>
<gene>
    <name evidence="2" type="ORF">AWH56_000550</name>
    <name evidence="1" type="ORF">AWH56_12515</name>
</gene>
<dbReference type="RefSeq" id="WP_071317422.1">
    <property type="nucleotide sequence ID" value="NZ_CP063356.2"/>
</dbReference>
<sequence length="63" mass="7830">MMKKAIVALGIFTFLFVIAWWANEVNEKRYYIDEQNDQLQMLMVDEETRNERFRPREYIKIKR</sequence>
<keyword evidence="3" id="KW-1185">Reference proteome</keyword>
<reference evidence="2 3" key="3">
    <citation type="journal article" date="2019" name="Int. J. Syst. Evol. Microbiol.">
        <title>Anaerobacillus isosaccharinicus sp. nov., an alkaliphilic bacterium which degrades isosaccharinic acid.</title>
        <authorList>
            <person name="Bassil N.M."/>
            <person name="Lloyd J.R."/>
        </authorList>
    </citation>
    <scope>NUCLEOTIDE SEQUENCE [LARGE SCALE GENOMIC DNA]</scope>
    <source>
        <strain evidence="2 3">NB2006</strain>
    </source>
</reference>
<dbReference type="EMBL" id="CP063356">
    <property type="protein sequence ID" value="QOY36222.1"/>
    <property type="molecule type" value="Genomic_DNA"/>
</dbReference>